<proteinExistence type="predicted"/>
<accession>A0A8D8SEM8</accession>
<feature type="compositionally biased region" description="Basic and acidic residues" evidence="1">
    <location>
        <begin position="32"/>
        <end position="61"/>
    </location>
</feature>
<evidence type="ECO:0000259" key="2">
    <source>
        <dbReference type="PROSITE" id="PS00028"/>
    </source>
</evidence>
<evidence type="ECO:0000313" key="3">
    <source>
        <dbReference type="EMBL" id="CAG6666825.1"/>
    </source>
</evidence>
<dbReference type="InterPro" id="IPR013087">
    <property type="entry name" value="Znf_C2H2_type"/>
</dbReference>
<dbReference type="InterPro" id="IPR052797">
    <property type="entry name" value="RegFact_GeneExpr_CellDeath"/>
</dbReference>
<dbReference type="PANTHER" id="PTHR33936:SF25">
    <property type="entry name" value="C2H2-TYPE DOMAIN-CONTAINING PROTEIN"/>
    <property type="match status" value="1"/>
</dbReference>
<organism evidence="3">
    <name type="scientific">Cacopsylla melanoneura</name>
    <dbReference type="NCBI Taxonomy" id="428564"/>
    <lineage>
        <taxon>Eukaryota</taxon>
        <taxon>Metazoa</taxon>
        <taxon>Ecdysozoa</taxon>
        <taxon>Arthropoda</taxon>
        <taxon>Hexapoda</taxon>
        <taxon>Insecta</taxon>
        <taxon>Pterygota</taxon>
        <taxon>Neoptera</taxon>
        <taxon>Paraneoptera</taxon>
        <taxon>Hemiptera</taxon>
        <taxon>Sternorrhyncha</taxon>
        <taxon>Psylloidea</taxon>
        <taxon>Psyllidae</taxon>
        <taxon>Psyllinae</taxon>
        <taxon>Cacopsylla</taxon>
    </lineage>
</organism>
<dbReference type="EMBL" id="HBUF01215092">
    <property type="protein sequence ID" value="CAG6666827.1"/>
    <property type="molecule type" value="Transcribed_RNA"/>
</dbReference>
<feature type="domain" description="C2H2-type" evidence="2">
    <location>
        <begin position="369"/>
        <end position="392"/>
    </location>
</feature>
<dbReference type="PROSITE" id="PS00028">
    <property type="entry name" value="ZINC_FINGER_C2H2_1"/>
    <property type="match status" value="1"/>
</dbReference>
<sequence length="635" mass="75130">MKEQEIKANMAKRKHSTVKNISKNMKLKVNETKNKMKQNEKPQTETRLTRGSKKNIEKNNEPNEEEIEIELNDTKGQKIIGVKATKRKPNEETNHAENHGESRKNLGKKQRSDMEKIKINVDTNVKEIKFREISVRKSLYPRTCPECLFTYSTKYSYYKHKKLGRCQRNKSKIQKDISKNTNIWKNKDAKNSNKDEITEILELQIKKLISIESHSQQNIREKLKNQTFEEENESVSMTLSQPLHCPVCNHIYKTKATFEKHFFKCKDRKPRNCPNCKKILETDKLYYSHMKGCNRSKVFDDLAMLSSLREEINEENYIDLFPSMKSAAKILDTPFFQCYHCSTMYFSKPTFITHLKKQICGNMKKRISCTYDDCDIKFSRYEHLLLHLPSYHNDTSYLNKSKYFPSYTLFEEWKANEQNETFSYLVKSRGSKVYKSNEYSYYECQFNATGDKKQDPKRKTERRKKAGLIPYLFCPARMSVFRNIPTGIVCVNYIEKHSHELSLENFKYQRFPRAVVNHILSKLKKGVTPLQILEYYQRDIMVSNSHTVNESDIKMNHLITLRFIKYLQKKLQSKEKNLIENTEGSNDGDEELYEVRLCGDNKVYEMTPINKKKPDKILYINCDDENIELEVWKIT</sequence>
<feature type="compositionally biased region" description="Basic and acidic residues" evidence="1">
    <location>
        <begin position="88"/>
        <end position="114"/>
    </location>
</feature>
<dbReference type="SMART" id="SM00355">
    <property type="entry name" value="ZnF_C2H2"/>
    <property type="match status" value="4"/>
</dbReference>
<protein>
    <recommendedName>
        <fullName evidence="2">C2H2-type domain-containing protein</fullName>
    </recommendedName>
</protein>
<feature type="region of interest" description="Disordered" evidence="1">
    <location>
        <begin position="84"/>
        <end position="114"/>
    </location>
</feature>
<name>A0A8D8SEM8_9HEMI</name>
<dbReference type="PANTHER" id="PTHR33936">
    <property type="entry name" value="PROTEIN CBG17840"/>
    <property type="match status" value="1"/>
</dbReference>
<reference evidence="3" key="1">
    <citation type="submission" date="2021-05" db="EMBL/GenBank/DDBJ databases">
        <authorList>
            <person name="Alioto T."/>
            <person name="Alioto T."/>
            <person name="Gomez Garrido J."/>
        </authorList>
    </citation>
    <scope>NUCLEOTIDE SEQUENCE</scope>
</reference>
<evidence type="ECO:0000256" key="1">
    <source>
        <dbReference type="SAM" id="MobiDB-lite"/>
    </source>
</evidence>
<feature type="region of interest" description="Disordered" evidence="1">
    <location>
        <begin position="32"/>
        <end position="64"/>
    </location>
</feature>
<dbReference type="AlphaFoldDB" id="A0A8D8SEM8"/>
<dbReference type="EMBL" id="HBUF01215090">
    <property type="protein sequence ID" value="CAG6666825.1"/>
    <property type="molecule type" value="Transcribed_RNA"/>
</dbReference>